<keyword evidence="3" id="KW-0547">Nucleotide-binding</keyword>
<feature type="domain" description="ABC transporter" evidence="8">
    <location>
        <begin position="337"/>
        <end position="570"/>
    </location>
</feature>
<dbReference type="SMART" id="SM00382">
    <property type="entry name" value="AAA"/>
    <property type="match status" value="1"/>
</dbReference>
<evidence type="ECO:0000313" key="11">
    <source>
        <dbReference type="Proteomes" id="UP000037267"/>
    </source>
</evidence>
<dbReference type="PANTHER" id="PTHR24221:SF654">
    <property type="entry name" value="ATP-BINDING CASSETTE SUB-FAMILY B MEMBER 6"/>
    <property type="match status" value="1"/>
</dbReference>
<comment type="caution">
    <text evidence="10">The sequence shown here is derived from an EMBL/GenBank/DDBJ whole genome shotgun (WGS) entry which is preliminary data.</text>
</comment>
<keyword evidence="2 7" id="KW-0812">Transmembrane</keyword>
<evidence type="ECO:0000256" key="1">
    <source>
        <dbReference type="ARBA" id="ARBA00004651"/>
    </source>
</evidence>
<dbReference type="Gene3D" id="1.20.1560.10">
    <property type="entry name" value="ABC transporter type 1, transmembrane domain"/>
    <property type="match status" value="1"/>
</dbReference>
<dbReference type="InterPro" id="IPR036640">
    <property type="entry name" value="ABC1_TM_sf"/>
</dbReference>
<dbReference type="EMBL" id="LGSS01000003">
    <property type="protein sequence ID" value="KNF09505.1"/>
    <property type="molecule type" value="Genomic_DNA"/>
</dbReference>
<dbReference type="GO" id="GO:0005886">
    <property type="term" value="C:plasma membrane"/>
    <property type="evidence" value="ECO:0007669"/>
    <property type="project" value="UniProtKB-SubCell"/>
</dbReference>
<evidence type="ECO:0000313" key="10">
    <source>
        <dbReference type="EMBL" id="KNF09505.1"/>
    </source>
</evidence>
<dbReference type="GO" id="GO:0016887">
    <property type="term" value="F:ATP hydrolysis activity"/>
    <property type="evidence" value="ECO:0007669"/>
    <property type="project" value="InterPro"/>
</dbReference>
<dbReference type="InterPro" id="IPR011527">
    <property type="entry name" value="ABC1_TM_dom"/>
</dbReference>
<organism evidence="10 11">
    <name type="scientific">Gottschalkia purinilytica</name>
    <name type="common">Clostridium purinilyticum</name>
    <dbReference type="NCBI Taxonomy" id="1503"/>
    <lineage>
        <taxon>Bacteria</taxon>
        <taxon>Bacillati</taxon>
        <taxon>Bacillota</taxon>
        <taxon>Tissierellia</taxon>
        <taxon>Tissierellales</taxon>
        <taxon>Gottschalkiaceae</taxon>
        <taxon>Gottschalkia</taxon>
    </lineage>
</organism>
<feature type="transmembrane region" description="Helical" evidence="7">
    <location>
        <begin position="21"/>
        <end position="49"/>
    </location>
</feature>
<dbReference type="CDD" id="cd07346">
    <property type="entry name" value="ABC_6TM_exporters"/>
    <property type="match status" value="1"/>
</dbReference>
<feature type="domain" description="ABC transmembrane type-1" evidence="9">
    <location>
        <begin position="25"/>
        <end position="308"/>
    </location>
</feature>
<dbReference type="SUPFAM" id="SSF52540">
    <property type="entry name" value="P-loop containing nucleoside triphosphate hydrolases"/>
    <property type="match status" value="1"/>
</dbReference>
<gene>
    <name evidence="10" type="ORF">CLPU_3c02850</name>
</gene>
<evidence type="ECO:0000256" key="6">
    <source>
        <dbReference type="ARBA" id="ARBA00023136"/>
    </source>
</evidence>
<feature type="transmembrane region" description="Helical" evidence="7">
    <location>
        <begin position="165"/>
        <end position="184"/>
    </location>
</feature>
<feature type="transmembrane region" description="Helical" evidence="7">
    <location>
        <begin position="250"/>
        <end position="271"/>
    </location>
</feature>
<evidence type="ECO:0000256" key="3">
    <source>
        <dbReference type="ARBA" id="ARBA00022741"/>
    </source>
</evidence>
<keyword evidence="5 7" id="KW-1133">Transmembrane helix</keyword>
<dbReference type="InterPro" id="IPR027417">
    <property type="entry name" value="P-loop_NTPase"/>
</dbReference>
<keyword evidence="4" id="KW-0067">ATP-binding</keyword>
<name>A0A0L0WDL1_GOTPU</name>
<dbReference type="PATRIC" id="fig|1503.3.peg.2154"/>
<dbReference type="InterPro" id="IPR039421">
    <property type="entry name" value="Type_1_exporter"/>
</dbReference>
<feature type="transmembrane region" description="Helical" evidence="7">
    <location>
        <begin position="141"/>
        <end position="159"/>
    </location>
</feature>
<dbReference type="PROSITE" id="PS00211">
    <property type="entry name" value="ABC_TRANSPORTER_1"/>
    <property type="match status" value="1"/>
</dbReference>
<evidence type="ECO:0000256" key="2">
    <source>
        <dbReference type="ARBA" id="ARBA00022692"/>
    </source>
</evidence>
<dbReference type="InterPro" id="IPR003439">
    <property type="entry name" value="ABC_transporter-like_ATP-bd"/>
</dbReference>
<dbReference type="AlphaFoldDB" id="A0A0L0WDL1"/>
<evidence type="ECO:0000256" key="4">
    <source>
        <dbReference type="ARBA" id="ARBA00022840"/>
    </source>
</evidence>
<dbReference type="InterPro" id="IPR017871">
    <property type="entry name" value="ABC_transporter-like_CS"/>
</dbReference>
<evidence type="ECO:0000256" key="7">
    <source>
        <dbReference type="SAM" id="Phobius"/>
    </source>
</evidence>
<keyword evidence="11" id="KW-1185">Reference proteome</keyword>
<dbReference type="Pfam" id="PF00664">
    <property type="entry name" value="ABC_membrane"/>
    <property type="match status" value="1"/>
</dbReference>
<dbReference type="PROSITE" id="PS50893">
    <property type="entry name" value="ABC_TRANSPORTER_2"/>
    <property type="match status" value="1"/>
</dbReference>
<sequence length="589" mass="65168">MLKEKKKNPVALLLHWAGKDRYWLILSVILSPISGLCTMVPYFGIYRLMDAVFSGTCTKEIVYQNALLVAVSVIVRFVLFGSSGIASHKGAYGALFRVRCMVVDHMSKVPLGALSERSTGDIKTVLNEDIEKLELFLAHNLPDLVCYLCGPIVIFIYLMTVNIPMALISLIPLILAAAVMGIMFRNIDEMMGRANRSISNLNSVMIEYISGMKLIKAYNMGSKSFQKYAGAIKEENDVWNEMSRKMGPPYAAFIVIIECGMLLMVPLGGMFFMKGSLTASTFLMFAYVGSLYLTEIRPLQELGGTFAEVLTGITKTAEILEIPTNEGGIDFPKKHDIELKNIKFSYDGKTNILENCNLHIKNGEKMALVGLSGAGKSTVIELISRFYDVQDGEILIDGKNVKKINYETLLKNVAIVFQKTFLTRDSVLENIRMGSNASLAEVREAAKQAQIDDFIMSLPNGYDTKVGSFGARFSGGEKQRIAIARAILKNAPILILDEATSAADPENQVEIDKAIQNLCKGKTVIIVAHRLSVLKTCDRIAVVESHTISCVGTHEEVRKKNVYYNQAWTDYEKARNIVYQLEGGAVHAN</sequence>
<evidence type="ECO:0000259" key="8">
    <source>
        <dbReference type="PROSITE" id="PS50893"/>
    </source>
</evidence>
<dbReference type="PROSITE" id="PS50929">
    <property type="entry name" value="ABC_TM1F"/>
    <property type="match status" value="1"/>
</dbReference>
<dbReference type="Pfam" id="PF00005">
    <property type="entry name" value="ABC_tran"/>
    <property type="match status" value="1"/>
</dbReference>
<evidence type="ECO:0000256" key="5">
    <source>
        <dbReference type="ARBA" id="ARBA00022989"/>
    </source>
</evidence>
<dbReference type="STRING" id="1503.CLPU_3c02850"/>
<protein>
    <submittedName>
        <fullName evidence="10">ABC-type multidrug transport system, ATPase and permease component</fullName>
    </submittedName>
</protein>
<dbReference type="Gene3D" id="3.40.50.300">
    <property type="entry name" value="P-loop containing nucleotide triphosphate hydrolases"/>
    <property type="match status" value="1"/>
</dbReference>
<dbReference type="GO" id="GO:0005524">
    <property type="term" value="F:ATP binding"/>
    <property type="evidence" value="ECO:0007669"/>
    <property type="project" value="UniProtKB-KW"/>
</dbReference>
<dbReference type="InterPro" id="IPR003593">
    <property type="entry name" value="AAA+_ATPase"/>
</dbReference>
<dbReference type="SUPFAM" id="SSF90123">
    <property type="entry name" value="ABC transporter transmembrane region"/>
    <property type="match status" value="1"/>
</dbReference>
<evidence type="ECO:0000259" key="9">
    <source>
        <dbReference type="PROSITE" id="PS50929"/>
    </source>
</evidence>
<reference evidence="11" key="1">
    <citation type="submission" date="2015-07" db="EMBL/GenBank/DDBJ databases">
        <title>Draft genome sequence of the purine-degrading Gottschalkia purinilyticum DSM 1384 (formerly Clostridium purinilyticum).</title>
        <authorList>
            <person name="Poehlein A."/>
            <person name="Schiel-Bengelsdorf B."/>
            <person name="Bengelsdorf F.R."/>
            <person name="Daniel R."/>
            <person name="Duerre P."/>
        </authorList>
    </citation>
    <scope>NUCLEOTIDE SEQUENCE [LARGE SCALE GENOMIC DNA]</scope>
    <source>
        <strain evidence="11">DSM 1384</strain>
    </source>
</reference>
<keyword evidence="6 7" id="KW-0472">Membrane</keyword>
<accession>A0A0L0WDL1</accession>
<feature type="transmembrane region" description="Helical" evidence="7">
    <location>
        <begin position="61"/>
        <end position="79"/>
    </location>
</feature>
<comment type="subcellular location">
    <subcellularLocation>
        <location evidence="1">Cell membrane</location>
        <topology evidence="1">Multi-pass membrane protein</topology>
    </subcellularLocation>
</comment>
<dbReference type="GO" id="GO:0140359">
    <property type="term" value="F:ABC-type transporter activity"/>
    <property type="evidence" value="ECO:0007669"/>
    <property type="project" value="InterPro"/>
</dbReference>
<dbReference type="Proteomes" id="UP000037267">
    <property type="component" value="Unassembled WGS sequence"/>
</dbReference>
<dbReference type="PANTHER" id="PTHR24221">
    <property type="entry name" value="ATP-BINDING CASSETTE SUB-FAMILY B"/>
    <property type="match status" value="1"/>
</dbReference>
<dbReference type="FunFam" id="3.40.50.300:FF:000218">
    <property type="entry name" value="Multidrug ABC transporter ATP-binding protein"/>
    <property type="match status" value="1"/>
</dbReference>
<proteinExistence type="predicted"/>